<proteinExistence type="predicted"/>
<evidence type="ECO:0000313" key="1">
    <source>
        <dbReference type="EMBL" id="EQD28692.1"/>
    </source>
</evidence>
<dbReference type="EMBL" id="AUZZ01010770">
    <property type="protein sequence ID" value="EQD28692.1"/>
    <property type="molecule type" value="Genomic_DNA"/>
</dbReference>
<protein>
    <submittedName>
        <fullName evidence="1">Protein containing DUF373</fullName>
    </submittedName>
</protein>
<dbReference type="PANTHER" id="PTHR38815:SF1">
    <property type="entry name" value="DUF373 FAMILY PROTEIN"/>
    <property type="match status" value="1"/>
</dbReference>
<reference evidence="1" key="1">
    <citation type="submission" date="2013-08" db="EMBL/GenBank/DDBJ databases">
        <authorList>
            <person name="Mendez C."/>
            <person name="Richter M."/>
            <person name="Ferrer M."/>
            <person name="Sanchez J."/>
        </authorList>
    </citation>
    <scope>NUCLEOTIDE SEQUENCE</scope>
</reference>
<dbReference type="AlphaFoldDB" id="T0YA61"/>
<dbReference type="PANTHER" id="PTHR38815">
    <property type="entry name" value="HYPOTHETICAL MEMBRANE PROTEIN, CONSERVED, DUF373 FAMILY"/>
    <property type="match status" value="1"/>
</dbReference>
<name>T0YA61_9ZZZZ</name>
<comment type="caution">
    <text evidence="1">The sequence shown here is derived from an EMBL/GenBank/DDBJ whole genome shotgun (WGS) entry which is preliminary data.</text>
</comment>
<dbReference type="Pfam" id="PF04123">
    <property type="entry name" value="DUF373"/>
    <property type="match status" value="1"/>
</dbReference>
<organism evidence="1">
    <name type="scientific">mine drainage metagenome</name>
    <dbReference type="NCBI Taxonomy" id="410659"/>
    <lineage>
        <taxon>unclassified sequences</taxon>
        <taxon>metagenomes</taxon>
        <taxon>ecological metagenomes</taxon>
    </lineage>
</organism>
<gene>
    <name evidence="1" type="ORF">B2A_14814</name>
</gene>
<feature type="non-terminal residue" evidence="1">
    <location>
        <position position="145"/>
    </location>
</feature>
<sequence length="145" mass="16601">MKTLILNVDRDNDFGEKVGIEGPLIGRQECYRAASKLIIQDPEDSDANALFGAIRHYDELHNEGMDVEIALITGDDEVGRKSDEKIGRQLDILMVYPRIYSDVILVSDGAEDDYITPLITSRIKIRYVKHVIVRHNQNIESLYYY</sequence>
<reference evidence="1" key="2">
    <citation type="journal article" date="2014" name="ISME J.">
        <title>Microbial stratification in low pH oxic and suboxic macroscopic growths along an acid mine drainage.</title>
        <authorList>
            <person name="Mendez-Garcia C."/>
            <person name="Mesa V."/>
            <person name="Sprenger R.R."/>
            <person name="Richter M."/>
            <person name="Diez M.S."/>
            <person name="Solano J."/>
            <person name="Bargiela R."/>
            <person name="Golyshina O.V."/>
            <person name="Manteca A."/>
            <person name="Ramos J.L."/>
            <person name="Gallego J.R."/>
            <person name="Llorente I."/>
            <person name="Martins Dos Santos V.A."/>
            <person name="Jensen O.N."/>
            <person name="Pelaez A.I."/>
            <person name="Sanchez J."/>
            <person name="Ferrer M."/>
        </authorList>
    </citation>
    <scope>NUCLEOTIDE SEQUENCE</scope>
</reference>
<dbReference type="InterPro" id="IPR007254">
    <property type="entry name" value="DUF373"/>
</dbReference>
<accession>T0YA61</accession>